<dbReference type="OrthoDB" id="194692at2759"/>
<dbReference type="InterPro" id="IPR001214">
    <property type="entry name" value="SET_dom"/>
</dbReference>
<dbReference type="SUPFAM" id="SSF82199">
    <property type="entry name" value="SET domain"/>
    <property type="match status" value="1"/>
</dbReference>
<evidence type="ECO:0000313" key="4">
    <source>
        <dbReference type="Proteomes" id="UP000266841"/>
    </source>
</evidence>
<dbReference type="Pfam" id="PF00856">
    <property type="entry name" value="SET"/>
    <property type="match status" value="1"/>
</dbReference>
<evidence type="ECO:0000313" key="3">
    <source>
        <dbReference type="EMBL" id="EJK57855.1"/>
    </source>
</evidence>
<organism evidence="3 4">
    <name type="scientific">Thalassiosira oceanica</name>
    <name type="common">Marine diatom</name>
    <dbReference type="NCBI Taxonomy" id="159749"/>
    <lineage>
        <taxon>Eukaryota</taxon>
        <taxon>Sar</taxon>
        <taxon>Stramenopiles</taxon>
        <taxon>Ochrophyta</taxon>
        <taxon>Bacillariophyta</taxon>
        <taxon>Coscinodiscophyceae</taxon>
        <taxon>Thalassiosirophycidae</taxon>
        <taxon>Thalassiosirales</taxon>
        <taxon>Thalassiosiraceae</taxon>
        <taxon>Thalassiosira</taxon>
    </lineage>
</organism>
<proteinExistence type="predicted"/>
<feature type="region of interest" description="Disordered" evidence="1">
    <location>
        <begin position="1"/>
        <end position="29"/>
    </location>
</feature>
<keyword evidence="4" id="KW-1185">Reference proteome</keyword>
<feature type="region of interest" description="Disordered" evidence="1">
    <location>
        <begin position="50"/>
        <end position="102"/>
    </location>
</feature>
<name>K0RXY0_THAOC</name>
<reference evidence="3 4" key="1">
    <citation type="journal article" date="2012" name="Genome Biol.">
        <title>Genome and low-iron response of an oceanic diatom adapted to chronic iron limitation.</title>
        <authorList>
            <person name="Lommer M."/>
            <person name="Specht M."/>
            <person name="Roy A.S."/>
            <person name="Kraemer L."/>
            <person name="Andreson R."/>
            <person name="Gutowska M.A."/>
            <person name="Wolf J."/>
            <person name="Bergner S.V."/>
            <person name="Schilhabel M.B."/>
            <person name="Klostermeier U.C."/>
            <person name="Beiko R.G."/>
            <person name="Rosenstiel P."/>
            <person name="Hippler M."/>
            <person name="Laroche J."/>
        </authorList>
    </citation>
    <scope>NUCLEOTIDE SEQUENCE [LARGE SCALE GENOMIC DNA]</scope>
    <source>
        <strain evidence="3 4">CCMP1005</strain>
    </source>
</reference>
<dbReference type="Gene3D" id="2.170.270.10">
    <property type="entry name" value="SET domain"/>
    <property type="match status" value="1"/>
</dbReference>
<comment type="caution">
    <text evidence="3">The sequence shown here is derived from an EMBL/GenBank/DDBJ whole genome shotgun (WGS) entry which is preliminary data.</text>
</comment>
<dbReference type="SMART" id="SM00317">
    <property type="entry name" value="SET"/>
    <property type="match status" value="1"/>
</dbReference>
<dbReference type="InterPro" id="IPR053209">
    <property type="entry name" value="Gramillin-biosynth_MTr"/>
</dbReference>
<dbReference type="InterPro" id="IPR046341">
    <property type="entry name" value="SET_dom_sf"/>
</dbReference>
<dbReference type="PANTHER" id="PTHR47643:SF2">
    <property type="entry name" value="TPR DOMAIN PROTEIN (AFU_ORTHOLOGUE AFUA_5G12710)"/>
    <property type="match status" value="1"/>
</dbReference>
<evidence type="ECO:0000259" key="2">
    <source>
        <dbReference type="PROSITE" id="PS50280"/>
    </source>
</evidence>
<gene>
    <name evidence="3" type="ORF">THAOC_22059</name>
</gene>
<dbReference type="PROSITE" id="PS50280">
    <property type="entry name" value="SET"/>
    <property type="match status" value="1"/>
</dbReference>
<dbReference type="OMA" id="VRFWTEQ"/>
<dbReference type="PANTHER" id="PTHR47643">
    <property type="entry name" value="TPR DOMAIN PROTEIN (AFU_ORTHOLOGUE AFUA_5G12710)"/>
    <property type="match status" value="1"/>
</dbReference>
<feature type="compositionally biased region" description="Basic and acidic residues" evidence="1">
    <location>
        <begin position="81"/>
        <end position="100"/>
    </location>
</feature>
<dbReference type="EMBL" id="AGNL01026863">
    <property type="protein sequence ID" value="EJK57855.1"/>
    <property type="molecule type" value="Genomic_DNA"/>
</dbReference>
<dbReference type="eggNOG" id="KOG2084">
    <property type="taxonomic scope" value="Eukaryota"/>
</dbReference>
<dbReference type="Proteomes" id="UP000266841">
    <property type="component" value="Unassembled WGS sequence"/>
</dbReference>
<sequence>MEPTREKLESAKALSKSTSEALSKAEQRASAARLRFDEARLELERAEADLQRVENESTAAEVQLKSAEEEHSRRLAQVRNIKSEKEREATSESRGKDRRAQPAVRDVSPLLFDDDGRRLPFSLPYIGPISISTSVVHGRGLVASRDIEAGECLFITRPVLSANVPQSRECFNRHSRCPTRYEPSYAGELEGYAEDTLLDELTCLSNILEDEELQTCENLDMARRIFGAFRAQMSSSDSAPAVHEMDVLLATGDHPVNLDTSEHYIEDEEALGIIRRNAFGPDFHNFDAIARRWTQTWPQEECFYNRILGVYPLAAMINHSCCPNAIRVFGTVPKSEIGTTVIDEECTGKDVMIVHASTKISRGEEIVWSYIPPCGPVQRRRHMLKKYGFVCECTRCAKELEVADKLIPTLETPDDQKPLIERIELALSNSGMPNECQRLLRVGYSTMYIDYFNAALRNMPNKNERGVSDLLKLATQLHFSFVQCNNACTEHISILHLCYELVSITHMNAKDGGERTKTTNLIRFWTEQLKRAHMVRYGELGHNLELVRKAMKHTQLVLRSDGGFFRVGCKFI</sequence>
<dbReference type="AlphaFoldDB" id="K0RXY0"/>
<accession>K0RXY0</accession>
<evidence type="ECO:0000256" key="1">
    <source>
        <dbReference type="SAM" id="MobiDB-lite"/>
    </source>
</evidence>
<dbReference type="CDD" id="cd20071">
    <property type="entry name" value="SET_SMYD"/>
    <property type="match status" value="1"/>
</dbReference>
<feature type="compositionally biased region" description="Basic and acidic residues" evidence="1">
    <location>
        <begin position="1"/>
        <end position="10"/>
    </location>
</feature>
<dbReference type="Gene3D" id="1.25.40.10">
    <property type="entry name" value="Tetratricopeptide repeat domain"/>
    <property type="match status" value="1"/>
</dbReference>
<feature type="domain" description="SET" evidence="2">
    <location>
        <begin position="127"/>
        <end position="371"/>
    </location>
</feature>
<dbReference type="InterPro" id="IPR011990">
    <property type="entry name" value="TPR-like_helical_dom_sf"/>
</dbReference>
<dbReference type="CDD" id="cd08161">
    <property type="entry name" value="SET"/>
    <property type="match status" value="1"/>
</dbReference>
<protein>
    <recommendedName>
        <fullName evidence="2">SET domain-containing protein</fullName>
    </recommendedName>
</protein>